<sequence length="732" mass="81678">MGKLYLIKMDSPLRSEEDYEDKQHHVSSPASSLLRASAYAAYIFDPLGHTDDTARPAKRRRVCEKPDTSEASDNEMLSSFQRLLGGAESKSAANLRQQAFEKLWSVIDSRIHGILRETNQSTLRDVLLFLQNAPDYTPAGKIPSAFIVTGPNIVSADLLFEQLSETLQHEADAYTVRLRSGDASNLRAILRKVIQGIVSTGSVAEDELISTTSKDGRKFLNYDVEGLYSHLKLTPQRSLVVIAFQDSEAFDSGLLSDLISLLSSWLGRIPFAFLFGIATSVELFEARLLKSTCQSLYGDQFDVEQTASIIDKIFKTAVAHSQTKILLGPGFLSSLLERQREQVASIPDFISSIKYAYMCHFYANPLSFLVPDGLNSGALQPDYIELLQCLPSFQRAVETAVKNNTIGRARILLEDKKGFIEYLADCLGQRGQWTTKLLRVLIILTTSKTITAGFSDLYMDISYNGFGISNQYDQFLDSVKRMEPCDSEEYLSGLLDMVRHGDKSLGLNPWVDDAPASFALLSEILAGIKQLRIDASEKGHVLRSQYSGQGKILRTTIVAQKVQLSQNTATLTDHDKSYTDLIHRLLEYLEATVRIDGARDMPFNEVWLYDSKSPYKDVFIPRPRNVLERALSRPHDYLGCPCCKTSIDQITSSLPATAILYQLYLETSSLVNAADLWSAYYAIVGEDDEEGLGEQTALLLFYRAMAELKAMGFVKQSRKKADHVAKLAWKGL</sequence>
<accession>A0AAN7UKS3</accession>
<organism evidence="8 9">
    <name type="scientific">Xylaria bambusicola</name>
    <dbReference type="NCBI Taxonomy" id="326684"/>
    <lineage>
        <taxon>Eukaryota</taxon>
        <taxon>Fungi</taxon>
        <taxon>Dikarya</taxon>
        <taxon>Ascomycota</taxon>
        <taxon>Pezizomycotina</taxon>
        <taxon>Sordariomycetes</taxon>
        <taxon>Xylariomycetidae</taxon>
        <taxon>Xylariales</taxon>
        <taxon>Xylariaceae</taxon>
        <taxon>Xylaria</taxon>
    </lineage>
</organism>
<dbReference type="Pfam" id="PF07034">
    <property type="entry name" value="ORC3_N"/>
    <property type="match status" value="1"/>
</dbReference>
<comment type="subcellular location">
    <subcellularLocation>
        <location evidence="1">Nucleus</location>
    </subcellularLocation>
</comment>
<comment type="caution">
    <text evidence="8">The sequence shown here is derived from an EMBL/GenBank/DDBJ whole genome shotgun (WGS) entry which is preliminary data.</text>
</comment>
<dbReference type="PANTHER" id="PTHR12748:SF0">
    <property type="entry name" value="ORIGIN RECOGNITION COMPLEX SUBUNIT 3"/>
    <property type="match status" value="1"/>
</dbReference>
<evidence type="ECO:0000259" key="7">
    <source>
        <dbReference type="Pfam" id="PF18137"/>
    </source>
</evidence>
<evidence type="ECO:0000256" key="5">
    <source>
        <dbReference type="ARBA" id="ARBA00023242"/>
    </source>
</evidence>
<dbReference type="InterPro" id="IPR040855">
    <property type="entry name" value="ORC_WH_C"/>
</dbReference>
<dbReference type="AlphaFoldDB" id="A0AAN7UKS3"/>
<dbReference type="GO" id="GO:0031261">
    <property type="term" value="C:DNA replication preinitiation complex"/>
    <property type="evidence" value="ECO:0007669"/>
    <property type="project" value="TreeGrafter"/>
</dbReference>
<evidence type="ECO:0008006" key="10">
    <source>
        <dbReference type="Google" id="ProtNLM"/>
    </source>
</evidence>
<keyword evidence="3" id="KW-0235">DNA replication</keyword>
<dbReference type="CDD" id="cd20704">
    <property type="entry name" value="Orc3"/>
    <property type="match status" value="2"/>
</dbReference>
<keyword evidence="9" id="KW-1185">Reference proteome</keyword>
<dbReference type="EMBL" id="JAWHQM010000041">
    <property type="protein sequence ID" value="KAK5634440.1"/>
    <property type="molecule type" value="Genomic_DNA"/>
</dbReference>
<feature type="domain" description="Origin recognition complex subunit 3 N-terminal" evidence="6">
    <location>
        <begin position="68"/>
        <end position="369"/>
    </location>
</feature>
<keyword evidence="4" id="KW-0238">DNA-binding</keyword>
<protein>
    <recommendedName>
        <fullName evidence="10">Origin recognition complex subunit</fullName>
    </recommendedName>
</protein>
<keyword evidence="5" id="KW-0539">Nucleus</keyword>
<feature type="domain" description="Origin recognition complex subunit 3 winged helix C-terminal" evidence="7">
    <location>
        <begin position="624"/>
        <end position="729"/>
    </location>
</feature>
<evidence type="ECO:0000256" key="3">
    <source>
        <dbReference type="ARBA" id="ARBA00022705"/>
    </source>
</evidence>
<name>A0AAN7UKS3_9PEZI</name>
<evidence type="ECO:0000256" key="4">
    <source>
        <dbReference type="ARBA" id="ARBA00023125"/>
    </source>
</evidence>
<dbReference type="InterPro" id="IPR045667">
    <property type="entry name" value="ORC3_N"/>
</dbReference>
<evidence type="ECO:0000259" key="6">
    <source>
        <dbReference type="Pfam" id="PF07034"/>
    </source>
</evidence>
<evidence type="ECO:0000313" key="9">
    <source>
        <dbReference type="Proteomes" id="UP001305414"/>
    </source>
</evidence>
<dbReference type="GO" id="GO:0005664">
    <property type="term" value="C:nuclear origin of replication recognition complex"/>
    <property type="evidence" value="ECO:0007669"/>
    <property type="project" value="InterPro"/>
</dbReference>
<reference evidence="8 9" key="1">
    <citation type="submission" date="2023-10" db="EMBL/GenBank/DDBJ databases">
        <title>Draft genome sequence of Xylaria bambusicola isolate GMP-LS, the root and basal stem rot pathogen of sugarcane in Indonesia.</title>
        <authorList>
            <person name="Selvaraj P."/>
            <person name="Muralishankar V."/>
            <person name="Muruganantham S."/>
            <person name="Sp S."/>
            <person name="Haryani S."/>
            <person name="Lau K.J.X."/>
            <person name="Naqvi N.I."/>
        </authorList>
    </citation>
    <scope>NUCLEOTIDE SEQUENCE [LARGE SCALE GENOMIC DNA]</scope>
    <source>
        <strain evidence="8">GMP-LS</strain>
    </source>
</reference>
<dbReference type="Pfam" id="PF18137">
    <property type="entry name" value="WHD_ORC"/>
    <property type="match status" value="1"/>
</dbReference>
<dbReference type="Proteomes" id="UP001305414">
    <property type="component" value="Unassembled WGS sequence"/>
</dbReference>
<dbReference type="InterPro" id="IPR020795">
    <property type="entry name" value="ORC3"/>
</dbReference>
<gene>
    <name evidence="8" type="ORF">RRF57_010153</name>
</gene>
<dbReference type="GO" id="GO:0006270">
    <property type="term" value="P:DNA replication initiation"/>
    <property type="evidence" value="ECO:0007669"/>
    <property type="project" value="TreeGrafter"/>
</dbReference>
<dbReference type="PANTHER" id="PTHR12748">
    <property type="entry name" value="ORIGIN RECOGNITION COMPLEX SUBUNIT 3"/>
    <property type="match status" value="1"/>
</dbReference>
<dbReference type="GO" id="GO:0003688">
    <property type="term" value="F:DNA replication origin binding"/>
    <property type="evidence" value="ECO:0007669"/>
    <property type="project" value="TreeGrafter"/>
</dbReference>
<dbReference type="GO" id="GO:0005656">
    <property type="term" value="C:nuclear pre-replicative complex"/>
    <property type="evidence" value="ECO:0007669"/>
    <property type="project" value="TreeGrafter"/>
</dbReference>
<proteinExistence type="inferred from homology"/>
<comment type="similarity">
    <text evidence="2">Belongs to the ORC3 family.</text>
</comment>
<evidence type="ECO:0000313" key="8">
    <source>
        <dbReference type="EMBL" id="KAK5634440.1"/>
    </source>
</evidence>
<evidence type="ECO:0000256" key="2">
    <source>
        <dbReference type="ARBA" id="ARBA00010977"/>
    </source>
</evidence>
<evidence type="ECO:0000256" key="1">
    <source>
        <dbReference type="ARBA" id="ARBA00004123"/>
    </source>
</evidence>